<sequence>MIRRPPRSTRSEFYSPTIKSVASTMSSSSLYGVRDTMMHGFGRTKDDVTPAHPLKSVLLQQKKTADELDMNLLCQTQGQHMPIRLHMEKKIASRAGHLPCLHRHQASLDALTGRDMMIDFNDIYNMPNDAEVVGFPHAVIEKHLGLL</sequence>
<reference evidence="3" key="1">
    <citation type="submission" date="2021-04" db="EMBL/GenBank/DDBJ databases">
        <authorList>
            <person name="Cornetti L."/>
        </authorList>
    </citation>
    <scope>NUCLEOTIDE SEQUENCE</scope>
</reference>
<protein>
    <submittedName>
        <fullName evidence="3">EOG090X0J8E</fullName>
    </submittedName>
</protein>
<dbReference type="PANTHER" id="PTHR12828:SF3">
    <property type="entry name" value="PROTEASOME MATURATION PROTEIN"/>
    <property type="match status" value="1"/>
</dbReference>
<organism evidence="3">
    <name type="scientific">Lynceus sp. MCZ IZ 141354</name>
    <dbReference type="NCBI Taxonomy" id="1930659"/>
    <lineage>
        <taxon>Eukaryota</taxon>
        <taxon>Metazoa</taxon>
        <taxon>Ecdysozoa</taxon>
        <taxon>Arthropoda</taxon>
        <taxon>Crustacea</taxon>
        <taxon>Branchiopoda</taxon>
        <taxon>Diplostraca</taxon>
        <taxon>Laevicaudata</taxon>
        <taxon>Lynceidae</taxon>
        <taxon>Lynceus</taxon>
    </lineage>
</organism>
<proteinExistence type="inferred from homology"/>
<evidence type="ECO:0000256" key="2">
    <source>
        <dbReference type="ARBA" id="ARBA00043974"/>
    </source>
</evidence>
<dbReference type="Pfam" id="PF05348">
    <property type="entry name" value="UMP1"/>
    <property type="match status" value="1"/>
</dbReference>
<dbReference type="AlphaFoldDB" id="A0A9N6WV30"/>
<dbReference type="GO" id="GO:0005737">
    <property type="term" value="C:cytoplasm"/>
    <property type="evidence" value="ECO:0007669"/>
    <property type="project" value="TreeGrafter"/>
</dbReference>
<dbReference type="InterPro" id="IPR008012">
    <property type="entry name" value="Ump1"/>
</dbReference>
<dbReference type="GO" id="GO:0005634">
    <property type="term" value="C:nucleus"/>
    <property type="evidence" value="ECO:0007669"/>
    <property type="project" value="TreeGrafter"/>
</dbReference>
<dbReference type="GO" id="GO:0043248">
    <property type="term" value="P:proteasome assembly"/>
    <property type="evidence" value="ECO:0007669"/>
    <property type="project" value="InterPro"/>
</dbReference>
<evidence type="ECO:0000256" key="1">
    <source>
        <dbReference type="ARBA" id="ARBA00023186"/>
    </source>
</evidence>
<dbReference type="EMBL" id="OC989293">
    <property type="protein sequence ID" value="CAG4645948.1"/>
    <property type="molecule type" value="Genomic_DNA"/>
</dbReference>
<accession>A0A9N6WV30</accession>
<evidence type="ECO:0000313" key="3">
    <source>
        <dbReference type="EMBL" id="CAG4645948.1"/>
    </source>
</evidence>
<dbReference type="PANTHER" id="PTHR12828">
    <property type="entry name" value="PROTEASOME MATURATION PROTEIN UMP1"/>
    <property type="match status" value="1"/>
</dbReference>
<gene>
    <name evidence="3" type="primary">EOG090X0J8E</name>
</gene>
<keyword evidence="1" id="KW-0143">Chaperone</keyword>
<name>A0A9N6WV30_9CRUS</name>
<comment type="similarity">
    <text evidence="2">Belongs to the POMP/UMP1 family.</text>
</comment>